<comment type="caution">
    <text evidence="1">The sequence shown here is derived from an EMBL/GenBank/DDBJ whole genome shotgun (WGS) entry which is preliminary data.</text>
</comment>
<evidence type="ECO:0000313" key="1">
    <source>
        <dbReference type="EMBL" id="KHA73109.1"/>
    </source>
</evidence>
<proteinExistence type="predicted"/>
<evidence type="ECO:0000313" key="2">
    <source>
        <dbReference type="Proteomes" id="UP000030564"/>
    </source>
</evidence>
<dbReference type="OrthoDB" id="7004219at2"/>
<protein>
    <recommendedName>
        <fullName evidence="3">Lipoprotein</fullName>
    </recommendedName>
</protein>
<organism evidence="1 2">
    <name type="scientific">Pseudomonas chlororaphis</name>
    <dbReference type="NCBI Taxonomy" id="587753"/>
    <lineage>
        <taxon>Bacteria</taxon>
        <taxon>Pseudomonadati</taxon>
        <taxon>Pseudomonadota</taxon>
        <taxon>Gammaproteobacteria</taxon>
        <taxon>Pseudomonadales</taxon>
        <taxon>Pseudomonadaceae</taxon>
        <taxon>Pseudomonas</taxon>
    </lineage>
</organism>
<reference evidence="1 2" key="1">
    <citation type="submission" date="2014-10" db="EMBL/GenBank/DDBJ databases">
        <title>Draft genome sequence of Pseudomonas chlororaphis EA105.</title>
        <authorList>
            <person name="McCully L.M."/>
            <person name="Bitzer A.S."/>
            <person name="Spence C."/>
            <person name="Bais H."/>
            <person name="Silby M.W."/>
        </authorList>
    </citation>
    <scope>NUCLEOTIDE SEQUENCE [LARGE SCALE GENOMIC DNA]</scope>
    <source>
        <strain evidence="1 2">EA105</strain>
    </source>
</reference>
<name>A0A0A6DEX6_9PSED</name>
<evidence type="ECO:0008006" key="3">
    <source>
        <dbReference type="Google" id="ProtNLM"/>
    </source>
</evidence>
<sequence>MSRFLLCVFLCICSGCAKDHIKPPANLVFRSIERDDSSLLYVIRYQSDVDVLNLFDRGERVGMASGMLECALSDDQDFSIKKFMRFTAFGVIQPEKDVSSKMGFSYLTRTFMSELSNGGGSQRDLSASELNHLLSNKPQIPCKVVVTAYGYKPYYSNTMNIPVADLLREINKPR</sequence>
<dbReference type="PATRIC" id="fig|587753.9.peg.5756"/>
<accession>A0A0A6DEX6</accession>
<dbReference type="EMBL" id="JSFK01000007">
    <property type="protein sequence ID" value="KHA73109.1"/>
    <property type="molecule type" value="Genomic_DNA"/>
</dbReference>
<dbReference type="AlphaFoldDB" id="A0A0A6DEX6"/>
<gene>
    <name evidence="1" type="ORF">NZ35_12405</name>
</gene>
<dbReference type="Proteomes" id="UP000030564">
    <property type="component" value="Unassembled WGS sequence"/>
</dbReference>